<proteinExistence type="predicted"/>
<dbReference type="Gene3D" id="1.10.101.10">
    <property type="entry name" value="PGBD-like superfamily/PGBD"/>
    <property type="match status" value="1"/>
</dbReference>
<accession>A0ABS7TR52</accession>
<organism evidence="2 3">
    <name type="scientific">Nannocystis pusilla</name>
    <dbReference type="NCBI Taxonomy" id="889268"/>
    <lineage>
        <taxon>Bacteria</taxon>
        <taxon>Pseudomonadati</taxon>
        <taxon>Myxococcota</taxon>
        <taxon>Polyangia</taxon>
        <taxon>Nannocystales</taxon>
        <taxon>Nannocystaceae</taxon>
        <taxon>Nannocystis</taxon>
    </lineage>
</organism>
<evidence type="ECO:0000259" key="1">
    <source>
        <dbReference type="Pfam" id="PF01471"/>
    </source>
</evidence>
<evidence type="ECO:0000313" key="2">
    <source>
        <dbReference type="EMBL" id="MBZ5710704.1"/>
    </source>
</evidence>
<dbReference type="InterPro" id="IPR002477">
    <property type="entry name" value="Peptidoglycan-bd-like"/>
</dbReference>
<dbReference type="InterPro" id="IPR036365">
    <property type="entry name" value="PGBD-like_sf"/>
</dbReference>
<dbReference type="InterPro" id="IPR036366">
    <property type="entry name" value="PGBDSf"/>
</dbReference>
<dbReference type="EMBL" id="JAIRAU010000019">
    <property type="protein sequence ID" value="MBZ5710704.1"/>
    <property type="molecule type" value="Genomic_DNA"/>
</dbReference>
<gene>
    <name evidence="2" type="ORF">K7C98_15690</name>
</gene>
<dbReference type="Proteomes" id="UP001139031">
    <property type="component" value="Unassembled WGS sequence"/>
</dbReference>
<comment type="caution">
    <text evidence="2">The sequence shown here is derived from an EMBL/GenBank/DDBJ whole genome shotgun (WGS) entry which is preliminary data.</text>
</comment>
<evidence type="ECO:0000313" key="3">
    <source>
        <dbReference type="Proteomes" id="UP001139031"/>
    </source>
</evidence>
<reference evidence="2" key="1">
    <citation type="submission" date="2021-08" db="EMBL/GenBank/DDBJ databases">
        <authorList>
            <person name="Stevens D.C."/>
        </authorList>
    </citation>
    <scope>NUCLEOTIDE SEQUENCE</scope>
    <source>
        <strain evidence="2">DSM 53165</strain>
    </source>
</reference>
<protein>
    <submittedName>
        <fullName evidence="2">Peptidoglycan-binding protein</fullName>
    </submittedName>
</protein>
<dbReference type="RefSeq" id="WP_224192474.1">
    <property type="nucleotide sequence ID" value="NZ_JAIRAU010000019.1"/>
</dbReference>
<name>A0ABS7TR52_9BACT</name>
<dbReference type="Pfam" id="PF01471">
    <property type="entry name" value="PG_binding_1"/>
    <property type="match status" value="1"/>
</dbReference>
<dbReference type="SUPFAM" id="SSF47090">
    <property type="entry name" value="PGBD-like"/>
    <property type="match status" value="1"/>
</dbReference>
<feature type="domain" description="Peptidoglycan binding-like" evidence="1">
    <location>
        <begin position="155"/>
        <end position="201"/>
    </location>
</feature>
<sequence length="207" mass="22637">MPTHKIKPGECISSLAERTWLPVDTIWNDPGNDALREAGRDPNVLAPGDEVSLPQPGPRTFEVGTDGAHCFRAKRPRALFRLRLQRNGEPLDGEPYVLLAGGQELEGTADGEGRLVVPIPADVTTATLVLPDRGEKYEFMVGHLEPADHWRGAAQRLRSLGLYHAEASTPDEGLERALRRFQALRRLEVTGALDEPTVAALQEAHGC</sequence>
<keyword evidence="3" id="KW-1185">Reference proteome</keyword>